<dbReference type="AlphaFoldDB" id="M2M7Q6"/>
<name>M2M7Q6_BAUPA</name>
<dbReference type="KEGG" id="bcom:BAUCODRAFT_286516"/>
<gene>
    <name evidence="1" type="ORF">BAUCODRAFT_286516</name>
</gene>
<reference evidence="1 2" key="1">
    <citation type="journal article" date="2012" name="PLoS Pathog.">
        <title>Diverse lifestyles and strategies of plant pathogenesis encoded in the genomes of eighteen Dothideomycetes fungi.</title>
        <authorList>
            <person name="Ohm R.A."/>
            <person name="Feau N."/>
            <person name="Henrissat B."/>
            <person name="Schoch C.L."/>
            <person name="Horwitz B.A."/>
            <person name="Barry K.W."/>
            <person name="Condon B.J."/>
            <person name="Copeland A.C."/>
            <person name="Dhillon B."/>
            <person name="Glaser F."/>
            <person name="Hesse C.N."/>
            <person name="Kosti I."/>
            <person name="LaButti K."/>
            <person name="Lindquist E.A."/>
            <person name="Lucas S."/>
            <person name="Salamov A.A."/>
            <person name="Bradshaw R.E."/>
            <person name="Ciuffetti L."/>
            <person name="Hamelin R.C."/>
            <person name="Kema G.H.J."/>
            <person name="Lawrence C."/>
            <person name="Scott J.A."/>
            <person name="Spatafora J.W."/>
            <person name="Turgeon B.G."/>
            <person name="de Wit P.J.G.M."/>
            <person name="Zhong S."/>
            <person name="Goodwin S.B."/>
            <person name="Grigoriev I.V."/>
        </authorList>
    </citation>
    <scope>NUCLEOTIDE SEQUENCE [LARGE SCALE GENOMIC DNA]</scope>
    <source>
        <strain evidence="1 2">UAMH 10762</strain>
    </source>
</reference>
<dbReference type="RefSeq" id="XP_007680735.1">
    <property type="nucleotide sequence ID" value="XM_007682545.1"/>
</dbReference>
<proteinExistence type="predicted"/>
<dbReference type="EMBL" id="KB445562">
    <property type="protein sequence ID" value="EMC92361.1"/>
    <property type="molecule type" value="Genomic_DNA"/>
</dbReference>
<sequence length="177" mass="19984">MLAFPPLFTSPLSLSLSCQYSIIETNNMTFHEYLPAPTNAIIEYIAFAVISVAKYILQASHHLPWFYRTHSFTTIWYGSQAENWWQKFMCPGKGTQCIHEAVTDATARLTQAQFEDELAVLMLLAAVGLGLRLGLWLKNKYGSVSHMFRQILGHAKPCCPGCSGRRGRRPNREGMEV</sequence>
<dbReference type="GeneID" id="19110744"/>
<evidence type="ECO:0000313" key="2">
    <source>
        <dbReference type="Proteomes" id="UP000011761"/>
    </source>
</evidence>
<protein>
    <submittedName>
        <fullName evidence="1">Uncharacterized protein</fullName>
    </submittedName>
</protein>
<accession>M2M7Q6</accession>
<evidence type="ECO:0000313" key="1">
    <source>
        <dbReference type="EMBL" id="EMC92361.1"/>
    </source>
</evidence>
<keyword evidence="2" id="KW-1185">Reference proteome</keyword>
<dbReference type="HOGENOM" id="CLU_1517604_0_0_1"/>
<dbReference type="Proteomes" id="UP000011761">
    <property type="component" value="Unassembled WGS sequence"/>
</dbReference>
<organism evidence="1 2">
    <name type="scientific">Baudoinia panamericana (strain UAMH 10762)</name>
    <name type="common">Angels' share fungus</name>
    <name type="synonym">Baudoinia compniacensis (strain UAMH 10762)</name>
    <dbReference type="NCBI Taxonomy" id="717646"/>
    <lineage>
        <taxon>Eukaryota</taxon>
        <taxon>Fungi</taxon>
        <taxon>Dikarya</taxon>
        <taxon>Ascomycota</taxon>
        <taxon>Pezizomycotina</taxon>
        <taxon>Dothideomycetes</taxon>
        <taxon>Dothideomycetidae</taxon>
        <taxon>Mycosphaerellales</taxon>
        <taxon>Teratosphaeriaceae</taxon>
        <taxon>Baudoinia</taxon>
    </lineage>
</organism>